<evidence type="ECO:0000256" key="6">
    <source>
        <dbReference type="ARBA" id="ARBA00022837"/>
    </source>
</evidence>
<dbReference type="InterPro" id="IPR000917">
    <property type="entry name" value="Sulfatase_N"/>
</dbReference>
<evidence type="ECO:0000256" key="7">
    <source>
        <dbReference type="SAM" id="Phobius"/>
    </source>
</evidence>
<dbReference type="CDD" id="cd16030">
    <property type="entry name" value="iduronate-2-sulfatase"/>
    <property type="match status" value="1"/>
</dbReference>
<evidence type="ECO:0000256" key="3">
    <source>
        <dbReference type="ARBA" id="ARBA00022723"/>
    </source>
</evidence>
<dbReference type="InterPro" id="IPR017850">
    <property type="entry name" value="Alkaline_phosphatase_core_sf"/>
</dbReference>
<dbReference type="PANTHER" id="PTHR45953">
    <property type="entry name" value="IDURONATE 2-SULFATASE"/>
    <property type="match status" value="1"/>
</dbReference>
<comment type="caution">
    <text evidence="9">The sequence shown here is derived from an EMBL/GenBank/DDBJ whole genome shotgun (WGS) entry which is preliminary data.</text>
</comment>
<evidence type="ECO:0000256" key="2">
    <source>
        <dbReference type="ARBA" id="ARBA00008779"/>
    </source>
</evidence>
<dbReference type="Gene3D" id="3.40.720.10">
    <property type="entry name" value="Alkaline Phosphatase, subunit A"/>
    <property type="match status" value="1"/>
</dbReference>
<dbReference type="InterPro" id="IPR035874">
    <property type="entry name" value="IDS"/>
</dbReference>
<dbReference type="Proteomes" id="UP000316213">
    <property type="component" value="Unassembled WGS sequence"/>
</dbReference>
<gene>
    <name evidence="9" type="primary">betC_5</name>
    <name evidence="9" type="ORF">Pla100_07400</name>
</gene>
<accession>A0A5C6AVN6</accession>
<sequence length="538" mass="59902">MTDYSALFKPAVPLSVCDMKFRSLQTLCSLSFFFVAIHFVVAFSTPLTANADSPNASESASRPNVLFMISDDLNCRLGCYGDPLVKTPNIDRLAARGVRFENAYCQFPLCGPSRNSMLCGLYPDATGILRNAEIFRQSIPQHISLPQAFRLSGYFAARIGKLYHYNVPNSIGTNGHDDPGSWEMEINPAGCDRMIEESDIFTLKKNSFGGTLSWYASPRPDAEHTDGMMAEEAAWVLERCAKRKDRPFFLAVGFFRPHTPYVAPKEYFEPYALDEMPLYDDVEQDRLDLPAPALMSHKREHDLLNDDLRRQAIQAYYASTTFMDAQVGKVLDALDANGLSDNTIVVFTSDHGYHLGQKGLWQKQSLFEESARVPMIIAGPGFDGEGKAAEAPVGLIDLYPTLADLCDVEAPSNLAGQSLSPILNDVSEPGRGYTISQVMRGRSIEQDAFLGYSIRTPQYRLTLWDDGERGIELYDHQADPLEKRNLAYRSDSSDIDPATQTTIDSLAKTLRNQIKEATPKEGRPMVLQTDWAPNLTNP</sequence>
<keyword evidence="10" id="KW-1185">Reference proteome</keyword>
<dbReference type="Pfam" id="PF00884">
    <property type="entry name" value="Sulfatase"/>
    <property type="match status" value="1"/>
</dbReference>
<comment type="cofactor">
    <cofactor evidence="1">
        <name>Ca(2+)</name>
        <dbReference type="ChEBI" id="CHEBI:29108"/>
    </cofactor>
</comment>
<protein>
    <submittedName>
        <fullName evidence="9">Choline-sulfatase</fullName>
        <ecNumber evidence="9">3.1.6.6</ecNumber>
    </submittedName>
</protein>
<proteinExistence type="inferred from homology"/>
<dbReference type="AlphaFoldDB" id="A0A5C6AVN6"/>
<dbReference type="SUPFAM" id="SSF53649">
    <property type="entry name" value="Alkaline phosphatase-like"/>
    <property type="match status" value="1"/>
</dbReference>
<keyword evidence="7" id="KW-0472">Membrane</keyword>
<organism evidence="9 10">
    <name type="scientific">Neorhodopirellula pilleata</name>
    <dbReference type="NCBI Taxonomy" id="2714738"/>
    <lineage>
        <taxon>Bacteria</taxon>
        <taxon>Pseudomonadati</taxon>
        <taxon>Planctomycetota</taxon>
        <taxon>Planctomycetia</taxon>
        <taxon>Pirellulales</taxon>
        <taxon>Pirellulaceae</taxon>
        <taxon>Neorhodopirellula</taxon>
    </lineage>
</organism>
<feature type="domain" description="Sulfatase N-terminal" evidence="8">
    <location>
        <begin position="63"/>
        <end position="407"/>
    </location>
</feature>
<keyword evidence="7" id="KW-1133">Transmembrane helix</keyword>
<evidence type="ECO:0000259" key="8">
    <source>
        <dbReference type="Pfam" id="PF00884"/>
    </source>
</evidence>
<evidence type="ECO:0000313" key="9">
    <source>
        <dbReference type="EMBL" id="TWU03810.1"/>
    </source>
</evidence>
<evidence type="ECO:0000256" key="5">
    <source>
        <dbReference type="ARBA" id="ARBA00022801"/>
    </source>
</evidence>
<keyword evidence="6" id="KW-0106">Calcium</keyword>
<keyword evidence="5 9" id="KW-0378">Hydrolase</keyword>
<keyword evidence="7" id="KW-0812">Transmembrane</keyword>
<dbReference type="GO" id="GO:0047753">
    <property type="term" value="F:choline-sulfatase activity"/>
    <property type="evidence" value="ECO:0007669"/>
    <property type="project" value="UniProtKB-EC"/>
</dbReference>
<dbReference type="EC" id="3.1.6.6" evidence="9"/>
<name>A0A5C6AVN6_9BACT</name>
<dbReference type="PANTHER" id="PTHR45953:SF1">
    <property type="entry name" value="IDURONATE 2-SULFATASE"/>
    <property type="match status" value="1"/>
</dbReference>
<comment type="similarity">
    <text evidence="2">Belongs to the sulfatase family.</text>
</comment>
<keyword evidence="4" id="KW-0732">Signal</keyword>
<dbReference type="GO" id="GO:0005737">
    <property type="term" value="C:cytoplasm"/>
    <property type="evidence" value="ECO:0007669"/>
    <property type="project" value="TreeGrafter"/>
</dbReference>
<dbReference type="GO" id="GO:0046872">
    <property type="term" value="F:metal ion binding"/>
    <property type="evidence" value="ECO:0007669"/>
    <property type="project" value="UniProtKB-KW"/>
</dbReference>
<dbReference type="GO" id="GO:0004423">
    <property type="term" value="F:iduronate-2-sulfatase activity"/>
    <property type="evidence" value="ECO:0007669"/>
    <property type="project" value="InterPro"/>
</dbReference>
<evidence type="ECO:0000313" key="10">
    <source>
        <dbReference type="Proteomes" id="UP000316213"/>
    </source>
</evidence>
<evidence type="ECO:0000256" key="1">
    <source>
        <dbReference type="ARBA" id="ARBA00001913"/>
    </source>
</evidence>
<reference evidence="9 10" key="1">
    <citation type="submission" date="2019-02" db="EMBL/GenBank/DDBJ databases">
        <title>Deep-cultivation of Planctomycetes and their phenomic and genomic characterization uncovers novel biology.</title>
        <authorList>
            <person name="Wiegand S."/>
            <person name="Jogler M."/>
            <person name="Boedeker C."/>
            <person name="Pinto D."/>
            <person name="Vollmers J."/>
            <person name="Rivas-Marin E."/>
            <person name="Kohn T."/>
            <person name="Peeters S.H."/>
            <person name="Heuer A."/>
            <person name="Rast P."/>
            <person name="Oberbeckmann S."/>
            <person name="Bunk B."/>
            <person name="Jeske O."/>
            <person name="Meyerdierks A."/>
            <person name="Storesund J.E."/>
            <person name="Kallscheuer N."/>
            <person name="Luecker S."/>
            <person name="Lage O.M."/>
            <person name="Pohl T."/>
            <person name="Merkel B.J."/>
            <person name="Hornburger P."/>
            <person name="Mueller R.-W."/>
            <person name="Bruemmer F."/>
            <person name="Labrenz M."/>
            <person name="Spormann A.M."/>
            <person name="Op Den Camp H."/>
            <person name="Overmann J."/>
            <person name="Amann R."/>
            <person name="Jetten M.S.M."/>
            <person name="Mascher T."/>
            <person name="Medema M.H."/>
            <person name="Devos D.P."/>
            <person name="Kaster A.-K."/>
            <person name="Ovreas L."/>
            <person name="Rohde M."/>
            <person name="Galperin M.Y."/>
            <person name="Jogler C."/>
        </authorList>
    </citation>
    <scope>NUCLEOTIDE SEQUENCE [LARGE SCALE GENOMIC DNA]</scope>
    <source>
        <strain evidence="9 10">Pla100</strain>
    </source>
</reference>
<evidence type="ECO:0000256" key="4">
    <source>
        <dbReference type="ARBA" id="ARBA00022729"/>
    </source>
</evidence>
<dbReference type="EMBL" id="SJPM01000001">
    <property type="protein sequence ID" value="TWU03810.1"/>
    <property type="molecule type" value="Genomic_DNA"/>
</dbReference>
<feature type="transmembrane region" description="Helical" evidence="7">
    <location>
        <begin position="27"/>
        <end position="47"/>
    </location>
</feature>
<keyword evidence="3" id="KW-0479">Metal-binding</keyword>